<protein>
    <submittedName>
        <fullName evidence="5">Predicted ATPase</fullName>
    </submittedName>
</protein>
<dbReference type="Gene3D" id="3.40.50.300">
    <property type="entry name" value="P-loop containing nucleotide triphosphate hydrolases"/>
    <property type="match status" value="1"/>
</dbReference>
<dbReference type="STRING" id="589385.SAMN05421504_115107"/>
<dbReference type="SMART" id="SM00862">
    <property type="entry name" value="Trans_reg_C"/>
    <property type="match status" value="1"/>
</dbReference>
<dbReference type="SUPFAM" id="SSF48452">
    <property type="entry name" value="TPR-like"/>
    <property type="match status" value="2"/>
</dbReference>
<keyword evidence="2 3" id="KW-0238">DNA-binding</keyword>
<dbReference type="Proteomes" id="UP000199515">
    <property type="component" value="Unassembled WGS sequence"/>
</dbReference>
<dbReference type="AlphaFoldDB" id="A0A1H3ST65"/>
<comment type="similarity">
    <text evidence="1">Belongs to the AfsR/DnrI/RedD regulatory family.</text>
</comment>
<dbReference type="PANTHER" id="PTHR47691:SF3">
    <property type="entry name" value="HTH-TYPE TRANSCRIPTIONAL REGULATOR RV0890C-RELATED"/>
    <property type="match status" value="1"/>
</dbReference>
<feature type="DNA-binding region" description="OmpR/PhoB-type" evidence="3">
    <location>
        <begin position="1"/>
        <end position="92"/>
    </location>
</feature>
<dbReference type="Pfam" id="PF25872">
    <property type="entry name" value="HTH_77"/>
    <property type="match status" value="1"/>
</dbReference>
<dbReference type="Pfam" id="PF03704">
    <property type="entry name" value="BTAD"/>
    <property type="match status" value="1"/>
</dbReference>
<dbReference type="GO" id="GO:0003677">
    <property type="term" value="F:DNA binding"/>
    <property type="evidence" value="ECO:0007669"/>
    <property type="project" value="UniProtKB-UniRule"/>
</dbReference>
<dbReference type="CDD" id="cd15831">
    <property type="entry name" value="BTAD"/>
    <property type="match status" value="1"/>
</dbReference>
<accession>A0A1H3ST65</accession>
<reference evidence="5 6" key="1">
    <citation type="submission" date="2016-10" db="EMBL/GenBank/DDBJ databases">
        <authorList>
            <person name="de Groot N.N."/>
        </authorList>
    </citation>
    <scope>NUCLEOTIDE SEQUENCE [LARGE SCALE GENOMIC DNA]</scope>
    <source>
        <strain evidence="5 6">CPCC 202699</strain>
    </source>
</reference>
<sequence>MRFGVLGPTEVLTQSGDRIAVGGPRVRTLLALLVLDAGRVVSPERLIDGMYGEYPPDGVANALQSQVSRLRQALKAAGNVVEFSAAGYRLAADRDNVDAHRFERLAEEGRRALKAADHAKAAETLREALALWRGQPFADIADAPFVEPQIARLTELKLTATEDRIEAELTLGQHRDLVAELQEIVAANPLRERPRAQLMRALHGSGRQADALAAYDDARRTLADELGADPGPELAEAHLLVLRGEPEAPAAVENVLPAQFTSFVGRDEELRRVGELLERGRLVTLTGPGGTGKTRLAIEAASKARSVGFVELAPLASGADVPQAVLATLGLREAAFAIPPQGGNAPHQPTERLVAALAERSMLLVFDNCEHVIDAIAQLAARLLATCPGLRILATSREPLGITGELIAPVPRLAVSPPGTPAEAALGYPAVRLFADRASAGRADFTVTDETIGDVQRICAALDGLPLAIELAAARVRSLPLGEIAVRLDDRFQLLSRGSRTAVPRHRTLRAAVEWSWELLDAEEQQLARRLTVFSGGATLEAAEEIVGVPDTVDVLTGLVDKSLVEVNGDRYRMLETIRAFCTEKLVEHGEAEDLRGAHAEYFLKLAQTADPYLRTGEQLIWLSRLDADYENILAALRWSTESQTDLALRLVSSLCRYWWMRGRRFEGAMLSIELAKRVGPVPPADLREEFLLCVLSAMTGMHDYEPLREHIAVVEAYGQEPPWIPKQPMLTMLQAVVVGPPEEGSPLHEWEIELILGSDDWSRALVSMGTGLRAQMAGEIAKAERCLAEGLVKFRAVGDRWGMSMSLDHLAEIVAWRGDSDRALNLMNEALDLLREIGATDDTAELLVRRGEVRARFEDVDGAQADFTLAIDLARRTGLPETRAAGRLGLAELARLSGDLPSARSLGEQVLAECPTGGFTADDVRSRTYISLGRVAEAEGNFLEATAHERKALESPYTRRNRMVAASAVEAVAGAMLLDGNAEHAALLLGAAVSLRGASIAGDPDVARVRAGAVAQLGVEDFERSYEVGHGLPTTKALTIAGLTS</sequence>
<dbReference type="GO" id="GO:0006355">
    <property type="term" value="P:regulation of DNA-templated transcription"/>
    <property type="evidence" value="ECO:0007669"/>
    <property type="project" value="InterPro"/>
</dbReference>
<organism evidence="5 6">
    <name type="scientific">Amycolatopsis xylanica</name>
    <dbReference type="NCBI Taxonomy" id="589385"/>
    <lineage>
        <taxon>Bacteria</taxon>
        <taxon>Bacillati</taxon>
        <taxon>Actinomycetota</taxon>
        <taxon>Actinomycetes</taxon>
        <taxon>Pseudonocardiales</taxon>
        <taxon>Pseudonocardiaceae</taxon>
        <taxon>Amycolatopsis</taxon>
    </lineage>
</organism>
<dbReference type="Gene3D" id="1.25.40.10">
    <property type="entry name" value="Tetratricopeptide repeat domain"/>
    <property type="match status" value="2"/>
</dbReference>
<dbReference type="InterPro" id="IPR011990">
    <property type="entry name" value="TPR-like_helical_dom_sf"/>
</dbReference>
<dbReference type="PRINTS" id="PR00364">
    <property type="entry name" value="DISEASERSIST"/>
</dbReference>
<dbReference type="InterPro" id="IPR027417">
    <property type="entry name" value="P-loop_NTPase"/>
</dbReference>
<dbReference type="SMART" id="SM01043">
    <property type="entry name" value="BTAD"/>
    <property type="match status" value="1"/>
</dbReference>
<evidence type="ECO:0000313" key="6">
    <source>
        <dbReference type="Proteomes" id="UP000199515"/>
    </source>
</evidence>
<evidence type="ECO:0000313" key="5">
    <source>
        <dbReference type="EMBL" id="SDZ41134.1"/>
    </source>
</evidence>
<dbReference type="SUPFAM" id="SSF52540">
    <property type="entry name" value="P-loop containing nucleoside triphosphate hydrolases"/>
    <property type="match status" value="1"/>
</dbReference>
<dbReference type="RefSeq" id="WP_091299755.1">
    <property type="nucleotide sequence ID" value="NZ_FNON01000015.1"/>
</dbReference>
<dbReference type="SUPFAM" id="SSF46894">
    <property type="entry name" value="C-terminal effector domain of the bipartite response regulators"/>
    <property type="match status" value="1"/>
</dbReference>
<evidence type="ECO:0000256" key="3">
    <source>
        <dbReference type="PROSITE-ProRule" id="PRU01091"/>
    </source>
</evidence>
<dbReference type="InterPro" id="IPR058852">
    <property type="entry name" value="HTH_77"/>
</dbReference>
<keyword evidence="6" id="KW-1185">Reference proteome</keyword>
<dbReference type="InterPro" id="IPR016032">
    <property type="entry name" value="Sig_transdc_resp-reg_C-effctor"/>
</dbReference>
<name>A0A1H3ST65_9PSEU</name>
<dbReference type="GO" id="GO:0000160">
    <property type="term" value="P:phosphorelay signal transduction system"/>
    <property type="evidence" value="ECO:0007669"/>
    <property type="project" value="InterPro"/>
</dbReference>
<gene>
    <name evidence="5" type="ORF">SAMN05421504_115107</name>
</gene>
<dbReference type="InterPro" id="IPR005158">
    <property type="entry name" value="BTAD"/>
</dbReference>
<dbReference type="Pfam" id="PF00486">
    <property type="entry name" value="Trans_reg_C"/>
    <property type="match status" value="1"/>
</dbReference>
<evidence type="ECO:0000256" key="1">
    <source>
        <dbReference type="ARBA" id="ARBA00005820"/>
    </source>
</evidence>
<dbReference type="InterPro" id="IPR001867">
    <property type="entry name" value="OmpR/PhoB-type_DNA-bd"/>
</dbReference>
<evidence type="ECO:0000256" key="2">
    <source>
        <dbReference type="ARBA" id="ARBA00023125"/>
    </source>
</evidence>
<dbReference type="PANTHER" id="PTHR47691">
    <property type="entry name" value="REGULATOR-RELATED"/>
    <property type="match status" value="1"/>
</dbReference>
<dbReference type="Gene3D" id="1.10.10.10">
    <property type="entry name" value="Winged helix-like DNA-binding domain superfamily/Winged helix DNA-binding domain"/>
    <property type="match status" value="1"/>
</dbReference>
<proteinExistence type="inferred from homology"/>
<dbReference type="OrthoDB" id="9812579at2"/>
<dbReference type="EMBL" id="FNON01000015">
    <property type="protein sequence ID" value="SDZ41134.1"/>
    <property type="molecule type" value="Genomic_DNA"/>
</dbReference>
<dbReference type="InterPro" id="IPR036388">
    <property type="entry name" value="WH-like_DNA-bd_sf"/>
</dbReference>
<dbReference type="PROSITE" id="PS51755">
    <property type="entry name" value="OMPR_PHOB"/>
    <property type="match status" value="1"/>
</dbReference>
<evidence type="ECO:0000259" key="4">
    <source>
        <dbReference type="PROSITE" id="PS51755"/>
    </source>
</evidence>
<feature type="domain" description="OmpR/PhoB-type" evidence="4">
    <location>
        <begin position="1"/>
        <end position="92"/>
    </location>
</feature>